<feature type="binding site" evidence="5 6">
    <location>
        <position position="195"/>
    </location>
    <ligand>
        <name>ADP</name>
        <dbReference type="ChEBI" id="CHEBI:456216"/>
    </ligand>
</feature>
<feature type="binding site" evidence="6">
    <location>
        <position position="165"/>
    </location>
    <ligand>
        <name>Mg(2+)</name>
        <dbReference type="ChEBI" id="CHEBI:18420"/>
        <label>1</label>
    </ligand>
</feature>
<evidence type="ECO:0007829" key="6">
    <source>
        <dbReference type="PDB" id="4BGB"/>
    </source>
</evidence>
<evidence type="ECO:0007829" key="4">
    <source>
        <dbReference type="PDB" id="4BG9"/>
    </source>
</evidence>
<dbReference type="EvolutionaryTrace" id="Q8TX37"/>
<keyword evidence="5 6" id="KW-0479">Metal-binding</keyword>
<dbReference type="KEGG" id="mka:MK0840"/>
<accession>Q8TX37</accession>
<feature type="binding site" evidence="5 6">
    <location>
        <position position="48"/>
    </location>
    <ligand>
        <name>ADP</name>
        <dbReference type="ChEBI" id="CHEBI:456216"/>
    </ligand>
</feature>
<dbReference type="SMR" id="Q8TX37"/>
<dbReference type="EMBL" id="AE009439">
    <property type="protein sequence ID" value="AAM02053.1"/>
    <property type="molecule type" value="Genomic_DNA"/>
</dbReference>
<dbReference type="PDB" id="4BGA">
    <property type="method" value="X-ray"/>
    <property type="resolution" value="2.60 A"/>
    <property type="chains" value="A/B/C/D=37-358"/>
</dbReference>
<feature type="binding site" evidence="5 6">
    <location>
        <position position="209"/>
    </location>
    <ligand>
        <name>ADP</name>
        <dbReference type="ChEBI" id="CHEBI:456216"/>
    </ligand>
</feature>
<dbReference type="Pfam" id="PF03702">
    <property type="entry name" value="AnmK"/>
    <property type="match status" value="1"/>
</dbReference>
<dbReference type="AlphaFoldDB" id="Q8TX37"/>
<dbReference type="InParanoid" id="Q8TX37"/>
<dbReference type="PDBsum" id="4BGB"/>
<keyword evidence="6" id="KW-0106">Calcium</keyword>
<keyword evidence="2" id="KW-1185">Reference proteome</keyword>
<dbReference type="HOGENOM" id="CLU_772962_0_0_2"/>
<evidence type="ECO:0007829" key="3">
    <source>
        <dbReference type="PDB" id="4BG8"/>
    </source>
</evidence>
<proteinExistence type="evidence at protein level"/>
<reference evidence="3 4" key="2">
    <citation type="journal article" date="2013" name="Acta Crystallogr. D">
        <title>Structural characterization of the ribonuclease H-like type ASKHA superfamily kinase MK0840 from Methanopyrus kandleri.</title>
        <authorList>
            <person name="Schacherl M."/>
            <person name="Waltersperger S."/>
            <person name="Baumann U."/>
        </authorList>
    </citation>
    <scope>X-RAY CRYSTALLOGRAPHY (1.34 ANGSTROMS) OF 37-358 IN COMPLEX WITH ADP; CA(2+) AND MG(2+)</scope>
</reference>
<evidence type="ECO:0007829" key="5">
    <source>
        <dbReference type="PDB" id="4BGA"/>
    </source>
</evidence>
<feature type="binding site" evidence="6">
    <location>
        <position position="326"/>
    </location>
    <ligand>
        <name>Ca(2+)</name>
        <dbReference type="ChEBI" id="CHEBI:29108"/>
    </ligand>
</feature>
<keyword evidence="1" id="KW-0378">Hydrolase</keyword>
<evidence type="ECO:0000313" key="2">
    <source>
        <dbReference type="Proteomes" id="UP000001826"/>
    </source>
</evidence>
<gene>
    <name evidence="1" type="ordered locus">MK0840</name>
</gene>
<dbReference type="GO" id="GO:0046872">
    <property type="term" value="F:metal ion binding"/>
    <property type="evidence" value="ECO:0007669"/>
    <property type="project" value="UniProtKB-KW"/>
</dbReference>
<dbReference type="PDBsum" id="4BG8"/>
<sequence>MPVLGLGHNPVPPVSGFTAGARVLLNRHRETVGGSTLTRVLGIQLGNTGTDYCVMNEDGDWEIVAREEGVFGKISCVFTLEESRRALREEIAPRVIERVRRVNPDLAVVGTIVDELGLILGPMIHEKTGVPTLAVYGDPWGAPDGDAVGAPYCVAEEYPNCVHVDVGAMAVVTPIRDGRPDFGDAVVSVGTFPLDLAARELLGKEYDEGGKKAAEGEVDENFRRELRSVDVDGKPVFGRVRGSLAPVPPEQERVLRDHIRDAGAPAEDVLRTLVELVAETIVINAAQYDMDLLVLSGGGVKNELLKRRVSELWEGDVSIFAGEELEARGLCLLGLRYLEGEPVPALPCEGGTGRGGKT</sequence>
<dbReference type="GO" id="GO:0006040">
    <property type="term" value="P:amino sugar metabolic process"/>
    <property type="evidence" value="ECO:0007669"/>
    <property type="project" value="InterPro"/>
</dbReference>
<dbReference type="Proteomes" id="UP000001826">
    <property type="component" value="Chromosome"/>
</dbReference>
<dbReference type="PDB" id="4BGB">
    <property type="method" value="X-ray"/>
    <property type="resolution" value="1.34 A"/>
    <property type="chains" value="A/B=37-358"/>
</dbReference>
<feature type="binding site" evidence="5 6">
    <location>
        <position position="298"/>
    </location>
    <ligand>
        <name>ADP</name>
        <dbReference type="ChEBI" id="CHEBI:456216"/>
    </ligand>
</feature>
<dbReference type="Gene3D" id="3.30.420.430">
    <property type="match status" value="2"/>
</dbReference>
<dbReference type="STRING" id="190192.MK0840"/>
<dbReference type="GO" id="GO:0009254">
    <property type="term" value="P:peptidoglycan turnover"/>
    <property type="evidence" value="ECO:0007669"/>
    <property type="project" value="InterPro"/>
</dbReference>
<feature type="binding site" evidence="5">
    <location>
        <position position="326"/>
    </location>
    <ligand>
        <name>Mg(2+)</name>
        <dbReference type="ChEBI" id="CHEBI:18420"/>
        <label>2</label>
    </ligand>
</feature>
<reference evidence="1 2" key="1">
    <citation type="journal article" date="2002" name="Proc. Natl. Acad. Sci. U.S.A.">
        <title>The complete genome of hyperthermophile Methanopyrus kandleri AV19 and monophyly of archaeal methanogens.</title>
        <authorList>
            <person name="Slesarev A.I."/>
            <person name="Mezhevaya K.V."/>
            <person name="Makarova K.S."/>
            <person name="Polushin N.N."/>
            <person name="Shcherbinina O.V."/>
            <person name="Shakhova V.V."/>
            <person name="Belova G.I."/>
            <person name="Aravind L."/>
            <person name="Natale D.A."/>
            <person name="Rogozin I.B."/>
            <person name="Tatusov R.L."/>
            <person name="Wolf Y.I."/>
            <person name="Stetter K.O."/>
            <person name="Malykh A.G."/>
            <person name="Koonin E.V."/>
            <person name="Kozyavkin S.A."/>
        </authorList>
    </citation>
    <scope>NUCLEOTIDE SEQUENCE [LARGE SCALE GENOMIC DNA]</scope>
    <source>
        <strain evidence="2">AV19 / DSM 6324 / JCM 9639 / NBRC 100938</strain>
    </source>
</reference>
<dbReference type="GO" id="GO:0005524">
    <property type="term" value="F:ATP binding"/>
    <property type="evidence" value="ECO:0007669"/>
    <property type="project" value="InterPro"/>
</dbReference>
<feature type="binding site" evidence="5 6">
    <location>
        <position position="206"/>
    </location>
    <ligand>
        <name>ADP</name>
        <dbReference type="ChEBI" id="CHEBI:456216"/>
    </ligand>
</feature>
<feature type="binding site" evidence="5 6">
    <location>
        <position position="208"/>
    </location>
    <ligand>
        <name>ADP</name>
        <dbReference type="ChEBI" id="CHEBI:456216"/>
    </ligand>
</feature>
<dbReference type="SUPFAM" id="SSF53067">
    <property type="entry name" value="Actin-like ATPase domain"/>
    <property type="match status" value="1"/>
</dbReference>
<dbReference type="InterPro" id="IPR005338">
    <property type="entry name" value="Anhydro_N_Ac-Mur_kinase"/>
</dbReference>
<keyword evidence="1" id="KW-0645">Protease</keyword>
<dbReference type="EnsemblBacteria" id="AAM02053">
    <property type="protein sequence ID" value="AAM02053"/>
    <property type="gene ID" value="MK0840"/>
</dbReference>
<keyword evidence="3 4" id="KW-0002">3D-structure</keyword>
<dbReference type="InterPro" id="IPR043129">
    <property type="entry name" value="ATPase_NBD"/>
</dbReference>
<keyword evidence="5 6" id="KW-0547">Nucleotide-binding</keyword>
<feature type="binding site" evidence="5">
    <location>
        <position position="165"/>
    </location>
    <ligand>
        <name>Mg(2+)</name>
        <dbReference type="ChEBI" id="CHEBI:18420"/>
        <label>2</label>
    </ligand>
</feature>
<name>Q8TX37_METKA</name>
<feature type="binding site" evidence="6">
    <location>
        <position position="323"/>
    </location>
    <ligand>
        <name>Ca(2+)</name>
        <dbReference type="ChEBI" id="CHEBI:29108"/>
    </ligand>
</feature>
<dbReference type="PDB" id="4BG8">
    <property type="method" value="X-ray"/>
    <property type="resolution" value="1.96 A"/>
    <property type="chains" value="A/B=1-358"/>
</dbReference>
<dbReference type="PaxDb" id="190192-MK0840"/>
<dbReference type="PDBsum" id="4BG9"/>
<evidence type="ECO:0000313" key="1">
    <source>
        <dbReference type="EMBL" id="AAM02053.1"/>
    </source>
</evidence>
<dbReference type="GO" id="GO:0008237">
    <property type="term" value="F:metallopeptidase activity"/>
    <property type="evidence" value="ECO:0007669"/>
    <property type="project" value="UniProtKB-KW"/>
</dbReference>
<dbReference type="PDBsum" id="4BGA"/>
<dbReference type="GO" id="GO:0016773">
    <property type="term" value="F:phosphotransferase activity, alcohol group as acceptor"/>
    <property type="evidence" value="ECO:0007669"/>
    <property type="project" value="InterPro"/>
</dbReference>
<feature type="binding site" evidence="5">
    <location>
        <position position="168"/>
    </location>
    <ligand>
        <name>ADP</name>
        <dbReference type="ChEBI" id="CHEBI:456216"/>
    </ligand>
</feature>
<keyword evidence="1" id="KW-0482">Metalloprotease</keyword>
<organism evidence="1 2">
    <name type="scientific">Methanopyrus kandleri (strain AV19 / DSM 6324 / JCM 9639 / NBRC 100938)</name>
    <dbReference type="NCBI Taxonomy" id="190192"/>
    <lineage>
        <taxon>Archaea</taxon>
        <taxon>Methanobacteriati</taxon>
        <taxon>Methanobacteriota</taxon>
        <taxon>Methanomada group</taxon>
        <taxon>Methanopyri</taxon>
        <taxon>Methanopyrales</taxon>
        <taxon>Methanopyraceae</taxon>
        <taxon>Methanopyrus</taxon>
    </lineage>
</organism>
<protein>
    <submittedName>
        <fullName evidence="1">Predicted molecular chaperone distantly related to HSP70-fold metalloproteases</fullName>
    </submittedName>
</protein>
<feature type="binding site" evidence="5">
    <location>
        <position position="191"/>
    </location>
    <ligand>
        <name>ADP</name>
        <dbReference type="ChEBI" id="CHEBI:456216"/>
    </ligand>
</feature>
<dbReference type="CDD" id="cd24014">
    <property type="entry name" value="ASKHA_NBD_Mk0840-like"/>
    <property type="match status" value="1"/>
</dbReference>
<dbReference type="PDB" id="4BG9">
    <property type="method" value="X-ray"/>
    <property type="resolution" value="1.90 A"/>
    <property type="chains" value="A=1-358"/>
</dbReference>